<dbReference type="InterPro" id="IPR000999">
    <property type="entry name" value="RNase_III_dom"/>
</dbReference>
<feature type="compositionally biased region" description="Polar residues" evidence="10">
    <location>
        <begin position="320"/>
        <end position="329"/>
    </location>
</feature>
<dbReference type="VEuPathDB" id="FungiDB:B1J91_I09636g"/>
<dbReference type="PhylomeDB" id="A0A0W0CZX9"/>
<dbReference type="SUPFAM" id="SSF54768">
    <property type="entry name" value="dsRNA-binding domain-like"/>
    <property type="match status" value="1"/>
</dbReference>
<dbReference type="Pfam" id="PF18497">
    <property type="entry name" value="RNase_3_N"/>
    <property type="match status" value="1"/>
</dbReference>
<feature type="region of interest" description="Disordered" evidence="10">
    <location>
        <begin position="216"/>
        <end position="350"/>
    </location>
</feature>
<feature type="compositionally biased region" description="Basic and acidic residues" evidence="10">
    <location>
        <begin position="722"/>
        <end position="734"/>
    </location>
</feature>
<dbReference type="InterPro" id="IPR014720">
    <property type="entry name" value="dsRBD_dom"/>
</dbReference>
<evidence type="ECO:0000256" key="2">
    <source>
        <dbReference type="ARBA" id="ARBA00012177"/>
    </source>
</evidence>
<comment type="caution">
    <text evidence="13">The sequence shown here is derived from an EMBL/GenBank/DDBJ whole genome shotgun (WGS) entry which is preliminary data.</text>
</comment>
<feature type="region of interest" description="Disordered" evidence="10">
    <location>
        <begin position="1"/>
        <end position="90"/>
    </location>
</feature>
<dbReference type="VEuPathDB" id="FungiDB:GVI51_I09493"/>
<sequence>MVTRNSKSHRRRTTRAPNQTPQGRSKDGRRDRSSRARDRRSRTTGQSTRSRRRDSNSSSQLKDNRRRKLPRNTRNKVHVADYSDISDNSDDDLQISGMTTLAESNNPSIAKYNEFYSYSTVIELEQAVTEMVNAYEKIIKMAPDIETYWKVLENKSDLPIGIMPAFSRYQLKLASEVKTLQESKAYPFLSTILQYKQLYKPDSIEPIFEELIMEEDEEVEDSFSDNEGNEENTNIEITESKSNQECTSPILNKNKTVNRIDQKDKNYSNNIHGDDLPGYESNDSTSSNTDSDSNEYSVIDISSEEEDDHIQASSSKEHLPTTTDYQSRLDTNDNHKSPQQSSNEVEEKEGDDDIIVLAENGNPISGLRINNPAAIQSNSTEMSLIAHPENEQNTKPQVTNGIISSQDIIFSSIIDKWPPPIPEIKNEAIKARVFIHQSALSGQSYLTEEEKIKNSYERLEFLGDSVINSIMTTIIYKSFPNYDAGQMTRLRVLLVSNRRLEKWAYLYGLQKHLLIRKSILNEMLNSGSKVYKIYADLFEAYVGGLVEDDPTGNMPKIRDWLSTLAEEAIKTISDKNALPGTDNNINMNAKTQLEKLLAPVGLEAQYVITNRRSSKKSPFTVIECRVANGQVTGIGKGRNYKIAEQIAAGNILEKKWLLDKLLERFGSGQSNGSQSETTERKQNEIKDEAIGKFRPDIIRESSNLSNDRNPDGFAHQYFSSRKTSDDKKEKSYYI</sequence>
<proteinExistence type="predicted"/>
<dbReference type="Pfam" id="PF00636">
    <property type="entry name" value="Ribonuclease_3"/>
    <property type="match status" value="1"/>
</dbReference>
<keyword evidence="6" id="KW-0378">Hydrolase</keyword>
<evidence type="ECO:0000256" key="3">
    <source>
        <dbReference type="ARBA" id="ARBA00022722"/>
    </source>
</evidence>
<feature type="compositionally biased region" description="Basic and acidic residues" evidence="10">
    <location>
        <begin position="24"/>
        <end position="36"/>
    </location>
</feature>
<dbReference type="EMBL" id="LLZZ01000114">
    <property type="protein sequence ID" value="KTB05116.1"/>
    <property type="molecule type" value="Genomic_DNA"/>
</dbReference>
<dbReference type="Proteomes" id="UP000054886">
    <property type="component" value="Unassembled WGS sequence"/>
</dbReference>
<dbReference type="GO" id="GO:0003723">
    <property type="term" value="F:RNA binding"/>
    <property type="evidence" value="ECO:0007669"/>
    <property type="project" value="UniProtKB-UniRule"/>
</dbReference>
<dbReference type="InterPro" id="IPR040540">
    <property type="entry name" value="RNase_3_N"/>
</dbReference>
<evidence type="ECO:0000259" key="12">
    <source>
        <dbReference type="PROSITE" id="PS50142"/>
    </source>
</evidence>
<feature type="compositionally biased region" description="Low complexity" evidence="10">
    <location>
        <begin position="279"/>
        <end position="297"/>
    </location>
</feature>
<dbReference type="InterPro" id="IPR036389">
    <property type="entry name" value="RNase_III_sf"/>
</dbReference>
<organism evidence="13 14">
    <name type="scientific">Candida glabrata</name>
    <name type="common">Yeast</name>
    <name type="synonym">Torulopsis glabrata</name>
    <dbReference type="NCBI Taxonomy" id="5478"/>
    <lineage>
        <taxon>Eukaryota</taxon>
        <taxon>Fungi</taxon>
        <taxon>Dikarya</taxon>
        <taxon>Ascomycota</taxon>
        <taxon>Saccharomycotina</taxon>
        <taxon>Saccharomycetes</taxon>
        <taxon>Saccharomycetales</taxon>
        <taxon>Saccharomycetaceae</taxon>
        <taxon>Nakaseomyces</taxon>
    </lineage>
</organism>
<dbReference type="SMART" id="SM00535">
    <property type="entry name" value="RIBOc"/>
    <property type="match status" value="1"/>
</dbReference>
<feature type="compositionally biased region" description="Acidic residues" evidence="10">
    <location>
        <begin position="216"/>
        <end position="230"/>
    </location>
</feature>
<evidence type="ECO:0000256" key="7">
    <source>
        <dbReference type="ARBA" id="ARBA00022842"/>
    </source>
</evidence>
<keyword evidence="4" id="KW-0479">Metal-binding</keyword>
<evidence type="ECO:0000313" key="13">
    <source>
        <dbReference type="EMBL" id="KTB05116.1"/>
    </source>
</evidence>
<feature type="compositionally biased region" description="Polar residues" evidence="10">
    <location>
        <begin position="667"/>
        <end position="676"/>
    </location>
</feature>
<dbReference type="PROSITE" id="PS00517">
    <property type="entry name" value="RNASE_3_1"/>
    <property type="match status" value="1"/>
</dbReference>
<keyword evidence="3" id="KW-0540">Nuclease</keyword>
<comment type="catalytic activity">
    <reaction evidence="1">
        <text>Endonucleolytic cleavage to 5'-phosphomonoester.</text>
        <dbReference type="EC" id="3.1.26.3"/>
    </reaction>
</comment>
<feature type="compositionally biased region" description="Basic residues" evidence="10">
    <location>
        <begin position="64"/>
        <end position="77"/>
    </location>
</feature>
<dbReference type="SUPFAM" id="SSF69065">
    <property type="entry name" value="RNase III domain-like"/>
    <property type="match status" value="1"/>
</dbReference>
<evidence type="ECO:0000256" key="6">
    <source>
        <dbReference type="ARBA" id="ARBA00022801"/>
    </source>
</evidence>
<evidence type="ECO:0000313" key="14">
    <source>
        <dbReference type="Proteomes" id="UP000054886"/>
    </source>
</evidence>
<dbReference type="Pfam" id="PF00035">
    <property type="entry name" value="dsrm"/>
    <property type="match status" value="1"/>
</dbReference>
<feature type="compositionally biased region" description="Basic and acidic residues" evidence="10">
    <location>
        <begin position="677"/>
        <end position="699"/>
    </location>
</feature>
<evidence type="ECO:0000259" key="11">
    <source>
        <dbReference type="PROSITE" id="PS50137"/>
    </source>
</evidence>
<protein>
    <recommendedName>
        <fullName evidence="2">ribonuclease III</fullName>
        <ecNumber evidence="2">3.1.26.3</ecNumber>
    </recommendedName>
</protein>
<dbReference type="FunFam" id="1.10.1520.10:FF:000001">
    <property type="entry name" value="Ribonuclease 3"/>
    <property type="match status" value="1"/>
</dbReference>
<name>A0A0W0CZX9_CANGB</name>
<evidence type="ECO:0000256" key="8">
    <source>
        <dbReference type="ARBA" id="ARBA00022884"/>
    </source>
</evidence>
<dbReference type="GO" id="GO:0004525">
    <property type="term" value="F:ribonuclease III activity"/>
    <property type="evidence" value="ECO:0007669"/>
    <property type="project" value="UniProtKB-EC"/>
</dbReference>
<dbReference type="GO" id="GO:0030847">
    <property type="term" value="P:termination of RNA polymerase II transcription, exosome-dependent"/>
    <property type="evidence" value="ECO:0007669"/>
    <property type="project" value="UniProtKB-ARBA"/>
</dbReference>
<feature type="compositionally biased region" description="Basic residues" evidence="10">
    <location>
        <begin position="1"/>
        <end position="14"/>
    </location>
</feature>
<evidence type="ECO:0000256" key="5">
    <source>
        <dbReference type="ARBA" id="ARBA00022759"/>
    </source>
</evidence>
<dbReference type="PANTHER" id="PTHR14950">
    <property type="entry name" value="DICER-RELATED"/>
    <property type="match status" value="1"/>
</dbReference>
<dbReference type="EC" id="3.1.26.3" evidence="2"/>
<dbReference type="GO" id="GO:0034475">
    <property type="term" value="P:U4 snRNA 3'-end processing"/>
    <property type="evidence" value="ECO:0007669"/>
    <property type="project" value="UniProtKB-ARBA"/>
</dbReference>
<dbReference type="PROSITE" id="PS50142">
    <property type="entry name" value="RNASE_3_2"/>
    <property type="match status" value="1"/>
</dbReference>
<feature type="region of interest" description="Disordered" evidence="10">
    <location>
        <begin position="667"/>
        <end position="734"/>
    </location>
</feature>
<reference evidence="13 14" key="1">
    <citation type="submission" date="2015-10" db="EMBL/GenBank/DDBJ databases">
        <title>Draft genomes sequences of Candida glabrata isolates 1A, 1B, 2A, 2B, 3A and 3B.</title>
        <authorList>
            <person name="Haavelsrud O.E."/>
            <person name="Gaustad P."/>
        </authorList>
    </citation>
    <scope>NUCLEOTIDE SEQUENCE [LARGE SCALE GENOMIC DNA]</scope>
    <source>
        <strain evidence="13">910700640</strain>
    </source>
</reference>
<gene>
    <name evidence="13" type="ORF">AO440_002749</name>
</gene>
<accession>A0A0W0CZX9</accession>
<evidence type="ECO:0000256" key="4">
    <source>
        <dbReference type="ARBA" id="ARBA00022723"/>
    </source>
</evidence>
<feature type="compositionally biased region" description="Polar residues" evidence="10">
    <location>
        <begin position="240"/>
        <end position="257"/>
    </location>
</feature>
<dbReference type="AlphaFoldDB" id="A0A0W0CZX9"/>
<feature type="domain" description="RNase III" evidence="12">
    <location>
        <begin position="435"/>
        <end position="550"/>
    </location>
</feature>
<dbReference type="PROSITE" id="PS50137">
    <property type="entry name" value="DS_RBD"/>
    <property type="match status" value="1"/>
</dbReference>
<dbReference type="VEuPathDB" id="FungiDB:GWK60_I05137"/>
<feature type="domain" description="DRBM" evidence="11">
    <location>
        <begin position="588"/>
        <end position="657"/>
    </location>
</feature>
<dbReference type="Gene3D" id="1.10.1520.10">
    <property type="entry name" value="Ribonuclease III domain"/>
    <property type="match status" value="1"/>
</dbReference>
<dbReference type="GO" id="GO:0046872">
    <property type="term" value="F:metal ion binding"/>
    <property type="evidence" value="ECO:0007669"/>
    <property type="project" value="UniProtKB-KW"/>
</dbReference>
<evidence type="ECO:0000256" key="10">
    <source>
        <dbReference type="SAM" id="MobiDB-lite"/>
    </source>
</evidence>
<dbReference type="PANTHER" id="PTHR14950:SF37">
    <property type="entry name" value="ENDORIBONUCLEASE DICER"/>
    <property type="match status" value="1"/>
</dbReference>
<evidence type="ECO:0000256" key="9">
    <source>
        <dbReference type="PROSITE-ProRule" id="PRU00266"/>
    </source>
</evidence>
<dbReference type="VEuPathDB" id="FungiDB:CAGL0I09636g"/>
<dbReference type="CDD" id="cd00593">
    <property type="entry name" value="RIBOc"/>
    <property type="match status" value="1"/>
</dbReference>
<keyword evidence="5" id="KW-0255">Endonuclease</keyword>
<keyword evidence="7" id="KW-0460">Magnesium</keyword>
<evidence type="ECO:0000256" key="1">
    <source>
        <dbReference type="ARBA" id="ARBA00000109"/>
    </source>
</evidence>
<dbReference type="Gene3D" id="3.30.160.20">
    <property type="match status" value="1"/>
</dbReference>
<keyword evidence="8 9" id="KW-0694">RNA-binding</keyword>
<dbReference type="GO" id="GO:0034963">
    <property type="term" value="P:box C/D sno(s)RNA processing"/>
    <property type="evidence" value="ECO:0007669"/>
    <property type="project" value="UniProtKB-ARBA"/>
</dbReference>